<feature type="signal peptide" evidence="10">
    <location>
        <begin position="1"/>
        <end position="21"/>
    </location>
</feature>
<sequence length="251" mass="28999">MEVRNGILVWCSLFAATAAFSKNYVSEVRQNFHEKSNSDLVGQMAAYQTASLGYMAYASYFDRGNVHLPGFRKFFLAASERALKDSQRLIDYINRRGGRLNFQNIDINDACKMMDAAGHMELEFPGQDPLICRFLKKSDEYDHLKHKTKKKHLAGTGASQGQSEPEDWQNGLMALTDALLMERTQLKYLHQFFERPENLRDKHLLHTIEDEFLGEQTRRVKKLGDLITRLKLYPEQDYPLGEYVMDLEMSS</sequence>
<keyword evidence="13" id="KW-1185">Reference proteome</keyword>
<dbReference type="Proteomes" id="UP001519460">
    <property type="component" value="Unassembled WGS sequence"/>
</dbReference>
<proteinExistence type="inferred from homology"/>
<dbReference type="GO" id="GO:0004322">
    <property type="term" value="F:ferroxidase activity"/>
    <property type="evidence" value="ECO:0007669"/>
    <property type="project" value="UniProtKB-EC"/>
</dbReference>
<evidence type="ECO:0000256" key="8">
    <source>
        <dbReference type="PIRSR" id="PIRSR601519-1"/>
    </source>
</evidence>
<evidence type="ECO:0000256" key="1">
    <source>
        <dbReference type="ARBA" id="ARBA00007513"/>
    </source>
</evidence>
<dbReference type="GO" id="GO:0006879">
    <property type="term" value="P:intracellular iron ion homeostasis"/>
    <property type="evidence" value="ECO:0007669"/>
    <property type="project" value="UniProtKB-KW"/>
</dbReference>
<feature type="domain" description="Ferritin-like diiron" evidence="11">
    <location>
        <begin position="30"/>
        <end position="234"/>
    </location>
</feature>
<dbReference type="SUPFAM" id="SSF47240">
    <property type="entry name" value="Ferritin-like"/>
    <property type="match status" value="2"/>
</dbReference>
<dbReference type="InterPro" id="IPR009040">
    <property type="entry name" value="Ferritin-like_diiron"/>
</dbReference>
<keyword evidence="3 8" id="KW-0479">Metal-binding</keyword>
<evidence type="ECO:0000256" key="7">
    <source>
        <dbReference type="ARBA" id="ARBA00047990"/>
    </source>
</evidence>
<evidence type="ECO:0000256" key="2">
    <source>
        <dbReference type="ARBA" id="ARBA00022434"/>
    </source>
</evidence>
<evidence type="ECO:0000256" key="10">
    <source>
        <dbReference type="SAM" id="SignalP"/>
    </source>
</evidence>
<dbReference type="Pfam" id="PF00210">
    <property type="entry name" value="Ferritin"/>
    <property type="match status" value="1"/>
</dbReference>
<feature type="binding site" evidence="8">
    <location>
        <position position="216"/>
    </location>
    <ligand>
        <name>Fe cation</name>
        <dbReference type="ChEBI" id="CHEBI:24875"/>
        <label>1</label>
    </ligand>
</feature>
<protein>
    <recommendedName>
        <fullName evidence="9">Ferritin</fullName>
        <ecNumber evidence="9">1.16.3.1</ecNumber>
    </recommendedName>
</protein>
<gene>
    <name evidence="12" type="ORF">BaRGS_00026704</name>
</gene>
<comment type="caution">
    <text evidence="12">The sequence shown here is derived from an EMBL/GenBank/DDBJ whole genome shotgun (WGS) entry which is preliminary data.</text>
</comment>
<comment type="function">
    <text evidence="6">Stores iron in a soluble, non-toxic, readily available form. Important for iron homeostasis. Has ferroxidase activity. Iron is taken up in the ferrous form and deposited as ferric hydroxides after oxidation.</text>
</comment>
<dbReference type="PANTHER" id="PTHR11431:SF75">
    <property type="entry name" value="FERRITIN"/>
    <property type="match status" value="1"/>
</dbReference>
<evidence type="ECO:0000313" key="12">
    <source>
        <dbReference type="EMBL" id="KAK7482012.1"/>
    </source>
</evidence>
<evidence type="ECO:0000256" key="3">
    <source>
        <dbReference type="ARBA" id="ARBA00022723"/>
    </source>
</evidence>
<keyword evidence="4 9" id="KW-0560">Oxidoreductase</keyword>
<evidence type="ECO:0000256" key="4">
    <source>
        <dbReference type="ARBA" id="ARBA00023002"/>
    </source>
</evidence>
<evidence type="ECO:0000256" key="6">
    <source>
        <dbReference type="ARBA" id="ARBA00025111"/>
    </source>
</evidence>
<dbReference type="PANTHER" id="PTHR11431">
    <property type="entry name" value="FERRITIN"/>
    <property type="match status" value="1"/>
</dbReference>
<comment type="similarity">
    <text evidence="1 9">Belongs to the ferritin family.</text>
</comment>
<dbReference type="AlphaFoldDB" id="A0ABD0K5B9"/>
<keyword evidence="10" id="KW-0732">Signal</keyword>
<dbReference type="EMBL" id="JACVVK020000252">
    <property type="protein sequence ID" value="KAK7482012.1"/>
    <property type="molecule type" value="Genomic_DNA"/>
</dbReference>
<reference evidence="12 13" key="1">
    <citation type="journal article" date="2023" name="Sci. Data">
        <title>Genome assembly of the Korean intertidal mud-creeper Batillaria attramentaria.</title>
        <authorList>
            <person name="Patra A.K."/>
            <person name="Ho P.T."/>
            <person name="Jun S."/>
            <person name="Lee S.J."/>
            <person name="Kim Y."/>
            <person name="Won Y.J."/>
        </authorList>
    </citation>
    <scope>NUCLEOTIDE SEQUENCE [LARGE SCALE GENOMIC DNA]</scope>
    <source>
        <strain evidence="12">Wonlab-2016</strain>
    </source>
</reference>
<evidence type="ECO:0000256" key="5">
    <source>
        <dbReference type="ARBA" id="ARBA00023004"/>
    </source>
</evidence>
<accession>A0ABD0K5B9</accession>
<comment type="function">
    <text evidence="9">Stores iron in a soluble, non-toxic, readily available form. Important for iron homeostasis. Iron is taken up in the ferrous form and deposited as ferric hydroxides after oxidation.</text>
</comment>
<dbReference type="PROSITE" id="PS50905">
    <property type="entry name" value="FERRITIN_LIKE"/>
    <property type="match status" value="1"/>
</dbReference>
<dbReference type="EC" id="1.16.3.1" evidence="9"/>
<comment type="catalytic activity">
    <reaction evidence="7 9">
        <text>4 Fe(2+) + O2 + 4 H(+) = 4 Fe(3+) + 2 H2O</text>
        <dbReference type="Rhea" id="RHEA:11148"/>
        <dbReference type="ChEBI" id="CHEBI:15377"/>
        <dbReference type="ChEBI" id="CHEBI:15378"/>
        <dbReference type="ChEBI" id="CHEBI:15379"/>
        <dbReference type="ChEBI" id="CHEBI:29033"/>
        <dbReference type="ChEBI" id="CHEBI:29034"/>
        <dbReference type="EC" id="1.16.3.1"/>
    </reaction>
</comment>
<evidence type="ECO:0000256" key="9">
    <source>
        <dbReference type="RuleBase" id="RU361145"/>
    </source>
</evidence>
<dbReference type="InterPro" id="IPR008331">
    <property type="entry name" value="Ferritin_DPS_dom"/>
</dbReference>
<dbReference type="InterPro" id="IPR001519">
    <property type="entry name" value="Ferritin"/>
</dbReference>
<evidence type="ECO:0000313" key="13">
    <source>
        <dbReference type="Proteomes" id="UP001519460"/>
    </source>
</evidence>
<dbReference type="GO" id="GO:0046872">
    <property type="term" value="F:metal ion binding"/>
    <property type="evidence" value="ECO:0007669"/>
    <property type="project" value="UniProtKB-KW"/>
</dbReference>
<dbReference type="InterPro" id="IPR012347">
    <property type="entry name" value="Ferritin-like"/>
</dbReference>
<evidence type="ECO:0000259" key="11">
    <source>
        <dbReference type="PROSITE" id="PS50905"/>
    </source>
</evidence>
<organism evidence="12 13">
    <name type="scientific">Batillaria attramentaria</name>
    <dbReference type="NCBI Taxonomy" id="370345"/>
    <lineage>
        <taxon>Eukaryota</taxon>
        <taxon>Metazoa</taxon>
        <taxon>Spiralia</taxon>
        <taxon>Lophotrochozoa</taxon>
        <taxon>Mollusca</taxon>
        <taxon>Gastropoda</taxon>
        <taxon>Caenogastropoda</taxon>
        <taxon>Sorbeoconcha</taxon>
        <taxon>Cerithioidea</taxon>
        <taxon>Batillariidae</taxon>
        <taxon>Batillaria</taxon>
    </lineage>
</organism>
<name>A0ABD0K5B9_9CAEN</name>
<keyword evidence="2 9" id="KW-0409">Iron storage</keyword>
<keyword evidence="5 8" id="KW-0408">Iron</keyword>
<feature type="chain" id="PRO_5044802074" description="Ferritin" evidence="10">
    <location>
        <begin position="22"/>
        <end position="251"/>
    </location>
</feature>
<feature type="binding site" evidence="8">
    <location>
        <position position="182"/>
    </location>
    <ligand>
        <name>Fe cation</name>
        <dbReference type="ChEBI" id="CHEBI:24875"/>
        <label>1</label>
    </ligand>
</feature>
<dbReference type="Gene3D" id="1.20.1260.10">
    <property type="match status" value="1"/>
</dbReference>
<dbReference type="InterPro" id="IPR009078">
    <property type="entry name" value="Ferritin-like_SF"/>
</dbReference>